<reference evidence="2" key="2">
    <citation type="submission" date="2021-03" db="UniProtKB">
        <authorList>
            <consortium name="EnsemblPlants"/>
        </authorList>
    </citation>
    <scope>IDENTIFICATION</scope>
</reference>
<organism evidence="2 3">
    <name type="scientific">Cannabis sativa</name>
    <name type="common">Hemp</name>
    <name type="synonym">Marijuana</name>
    <dbReference type="NCBI Taxonomy" id="3483"/>
    <lineage>
        <taxon>Eukaryota</taxon>
        <taxon>Viridiplantae</taxon>
        <taxon>Streptophyta</taxon>
        <taxon>Embryophyta</taxon>
        <taxon>Tracheophyta</taxon>
        <taxon>Spermatophyta</taxon>
        <taxon>Magnoliopsida</taxon>
        <taxon>eudicotyledons</taxon>
        <taxon>Gunneridae</taxon>
        <taxon>Pentapetalae</taxon>
        <taxon>rosids</taxon>
        <taxon>fabids</taxon>
        <taxon>Rosales</taxon>
        <taxon>Cannabaceae</taxon>
        <taxon>Cannabis</taxon>
    </lineage>
</organism>
<keyword evidence="3" id="KW-1185">Reference proteome</keyword>
<evidence type="ECO:0000313" key="3">
    <source>
        <dbReference type="Proteomes" id="UP000596661"/>
    </source>
</evidence>
<evidence type="ECO:0000256" key="1">
    <source>
        <dbReference type="SAM" id="MobiDB-lite"/>
    </source>
</evidence>
<protein>
    <submittedName>
        <fullName evidence="2">Uncharacterized protein</fullName>
    </submittedName>
</protein>
<dbReference type="Proteomes" id="UP000596661">
    <property type="component" value="Chromosome 6"/>
</dbReference>
<sequence>MMERLQDKFQDLAKSDDDPLVEVMAEERAPRKTEVETSNPCKDKGKGKVGEPRQKSAPKSPQKDMNLASQPSKTQKATSAFEPGCPSAPRGKTVPKGQNTKVPKPKGQKKPLVILSTRIKGRLKGILKTAGPP</sequence>
<accession>A0A803PTM8</accession>
<evidence type="ECO:0000313" key="2">
    <source>
        <dbReference type="EnsemblPlants" id="cds.evm.model.06.1239"/>
    </source>
</evidence>
<name>A0A803PTM8_CANSA</name>
<feature type="region of interest" description="Disordered" evidence="1">
    <location>
        <begin position="1"/>
        <end position="113"/>
    </location>
</feature>
<feature type="compositionally biased region" description="Basic and acidic residues" evidence="1">
    <location>
        <begin position="25"/>
        <end position="54"/>
    </location>
</feature>
<dbReference type="EnsemblPlants" id="evm.model.06.1239">
    <property type="protein sequence ID" value="cds.evm.model.06.1239"/>
    <property type="gene ID" value="evm.TU.06.1239"/>
</dbReference>
<proteinExistence type="predicted"/>
<dbReference type="EMBL" id="UZAU01000598">
    <property type="status" value="NOT_ANNOTATED_CDS"/>
    <property type="molecule type" value="Genomic_DNA"/>
</dbReference>
<reference evidence="2" key="1">
    <citation type="submission" date="2018-11" db="EMBL/GenBank/DDBJ databases">
        <authorList>
            <person name="Grassa J C."/>
        </authorList>
    </citation>
    <scope>NUCLEOTIDE SEQUENCE [LARGE SCALE GENOMIC DNA]</scope>
</reference>
<feature type="compositionally biased region" description="Basic and acidic residues" evidence="1">
    <location>
        <begin position="1"/>
        <end position="17"/>
    </location>
</feature>
<dbReference type="AlphaFoldDB" id="A0A803PTM8"/>
<feature type="compositionally biased region" description="Polar residues" evidence="1">
    <location>
        <begin position="67"/>
        <end position="78"/>
    </location>
</feature>
<dbReference type="Gramene" id="evm.model.06.1239">
    <property type="protein sequence ID" value="cds.evm.model.06.1239"/>
    <property type="gene ID" value="evm.TU.06.1239"/>
</dbReference>